<protein>
    <submittedName>
        <fullName evidence="2">Uncharacterized protein</fullName>
    </submittedName>
</protein>
<dbReference type="AlphaFoldDB" id="A0A3N4I2C8"/>
<organism evidence="2 3">
    <name type="scientific">Ascobolus immersus RN42</name>
    <dbReference type="NCBI Taxonomy" id="1160509"/>
    <lineage>
        <taxon>Eukaryota</taxon>
        <taxon>Fungi</taxon>
        <taxon>Dikarya</taxon>
        <taxon>Ascomycota</taxon>
        <taxon>Pezizomycotina</taxon>
        <taxon>Pezizomycetes</taxon>
        <taxon>Pezizales</taxon>
        <taxon>Ascobolaceae</taxon>
        <taxon>Ascobolus</taxon>
    </lineage>
</organism>
<evidence type="ECO:0000313" key="2">
    <source>
        <dbReference type="EMBL" id="RPA80253.1"/>
    </source>
</evidence>
<evidence type="ECO:0000256" key="1">
    <source>
        <dbReference type="SAM" id="MobiDB-lite"/>
    </source>
</evidence>
<feature type="region of interest" description="Disordered" evidence="1">
    <location>
        <begin position="788"/>
        <end position="822"/>
    </location>
</feature>
<dbReference type="EMBL" id="ML119690">
    <property type="protein sequence ID" value="RPA80253.1"/>
    <property type="molecule type" value="Genomic_DNA"/>
</dbReference>
<feature type="compositionally biased region" description="Polar residues" evidence="1">
    <location>
        <begin position="1"/>
        <end position="28"/>
    </location>
</feature>
<sequence>MDNVNPENNNPAASRPSSYARPRQNNHGINPPQYNAPNAPPAFPGLQTFSHPPPGLTIPQHGQGPFGWVRASRYGYQGIPEFQTSSGPLNPLAPPFQPSQAPEHPAARQSTGLTRPPPSYGTYPGRTEQRAEGDWPRRTFRPLERLPPQSPTQPNLHPPHHDLPSPPLPSTPHLPASPATHPPTPSSPRKRVITITPPGASGAAQPATPGSPTKKTRREEPSSREDEDQEVTVTRLLFPRGRVQGQGQAMGEGKGGSGLGMGAFGGKQWIGAAGKKVERQGRKAGVGRKIEVVVISSDEESTGDERERGEEKGKGREGRASAGLMDGAAISKEATANDNVIPPRPRHQVPKAARSAPADDPPTYGAAPPQQPPVNHPPPPQLQHAQLPHPPPQIPQLPPLHPQLPPLHPQLPPLHPQLPPLHPQLLPPQPAVEPITENGFKTLPLLLRRHPAAKALFAYAKMLHIEDRLLFSYHEVTGSATIRFKTPPTLIIRLPGGVDLVVDLEEQPQEEGEGSVDRAGGEEEEFLWGYTRQQVLEWRKTWEKDKVVGAPVTHTPTWCSSMHGPFPCPFCNDGPWEERINYVRHIGTFHAAYIQPWDASKYFPSECPFDALPMTTRRQWILHARRFHDMEVNQQLRIECPERCGIIVTGTLDTIGRHLDSDSHQQMANRAITLPFKCIHDCCKCMFDNAGGRDKHSQTCRLAPDHPRPRTFVVFAHNNPPRLTLHWAMQETFSGIANMLSGYRGLESVVVVREGEADVVISKEDVDQGVRFWLEDCWTRLEQMGEVVGDEVAGEGESGDEGEGAVSGEEEEDEEEEEDDEE</sequence>
<dbReference type="Proteomes" id="UP000275078">
    <property type="component" value="Unassembled WGS sequence"/>
</dbReference>
<gene>
    <name evidence="2" type="ORF">BJ508DRAFT_307637</name>
</gene>
<reference evidence="2 3" key="1">
    <citation type="journal article" date="2018" name="Nat. Ecol. Evol.">
        <title>Pezizomycetes genomes reveal the molecular basis of ectomycorrhizal truffle lifestyle.</title>
        <authorList>
            <person name="Murat C."/>
            <person name="Payen T."/>
            <person name="Noel B."/>
            <person name="Kuo A."/>
            <person name="Morin E."/>
            <person name="Chen J."/>
            <person name="Kohler A."/>
            <person name="Krizsan K."/>
            <person name="Balestrini R."/>
            <person name="Da Silva C."/>
            <person name="Montanini B."/>
            <person name="Hainaut M."/>
            <person name="Levati E."/>
            <person name="Barry K.W."/>
            <person name="Belfiori B."/>
            <person name="Cichocki N."/>
            <person name="Clum A."/>
            <person name="Dockter R.B."/>
            <person name="Fauchery L."/>
            <person name="Guy J."/>
            <person name="Iotti M."/>
            <person name="Le Tacon F."/>
            <person name="Lindquist E.A."/>
            <person name="Lipzen A."/>
            <person name="Malagnac F."/>
            <person name="Mello A."/>
            <person name="Molinier V."/>
            <person name="Miyauchi S."/>
            <person name="Poulain J."/>
            <person name="Riccioni C."/>
            <person name="Rubini A."/>
            <person name="Sitrit Y."/>
            <person name="Splivallo R."/>
            <person name="Traeger S."/>
            <person name="Wang M."/>
            <person name="Zifcakova L."/>
            <person name="Wipf D."/>
            <person name="Zambonelli A."/>
            <person name="Paolocci F."/>
            <person name="Nowrousian M."/>
            <person name="Ottonello S."/>
            <person name="Baldrian P."/>
            <person name="Spatafora J.W."/>
            <person name="Henrissat B."/>
            <person name="Nagy L.G."/>
            <person name="Aury J.M."/>
            <person name="Wincker P."/>
            <person name="Grigoriev I.V."/>
            <person name="Bonfante P."/>
            <person name="Martin F.M."/>
        </authorList>
    </citation>
    <scope>NUCLEOTIDE SEQUENCE [LARGE SCALE GENOMIC DNA]</scope>
    <source>
        <strain evidence="2 3">RN42</strain>
    </source>
</reference>
<feature type="compositionally biased region" description="Pro residues" evidence="1">
    <location>
        <begin position="369"/>
        <end position="381"/>
    </location>
</feature>
<feature type="compositionally biased region" description="Basic and acidic residues" evidence="1">
    <location>
        <begin position="303"/>
        <end position="319"/>
    </location>
</feature>
<feature type="compositionally biased region" description="Pro residues" evidence="1">
    <location>
        <begin position="388"/>
        <end position="431"/>
    </location>
</feature>
<name>A0A3N4I2C8_ASCIM</name>
<evidence type="ECO:0000313" key="3">
    <source>
        <dbReference type="Proteomes" id="UP000275078"/>
    </source>
</evidence>
<proteinExistence type="predicted"/>
<feature type="compositionally biased region" description="Gly residues" evidence="1">
    <location>
        <begin position="248"/>
        <end position="265"/>
    </location>
</feature>
<feature type="compositionally biased region" description="Basic and acidic residues" evidence="1">
    <location>
        <begin position="127"/>
        <end position="144"/>
    </location>
</feature>
<feature type="region of interest" description="Disordered" evidence="1">
    <location>
        <begin position="1"/>
        <end position="433"/>
    </location>
</feature>
<keyword evidence="3" id="KW-1185">Reference proteome</keyword>
<accession>A0A3N4I2C8</accession>